<dbReference type="Proteomes" id="UP000054529">
    <property type="component" value="Unassembled WGS sequence"/>
</dbReference>
<proteinExistence type="predicted"/>
<accession>A0A0C1V6A9</accession>
<comment type="caution">
    <text evidence="1">The sequence shown here is derived from an EMBL/GenBank/DDBJ whole genome shotgun (WGS) entry which is preliminary data.</text>
</comment>
<protein>
    <submittedName>
        <fullName evidence="1">Uncharacterized protein</fullName>
    </submittedName>
</protein>
<reference evidence="1 2" key="1">
    <citation type="journal article" date="2014" name="G3 (Bethesda)">
        <title>Genome sequence of Candidatus Riesia pediculischaeffi, endosymbiont of chimpanzee lice, and genomic comparison of recently acquired endosymbionts from human and chimpanzee lice.</title>
        <authorList>
            <person name="Boyd B.M."/>
            <person name="Allen J.M."/>
            <person name="de Crecy-Lagard V."/>
            <person name="Reed D.L."/>
        </authorList>
    </citation>
    <scope>NUCLEOTIDE SEQUENCE [LARGE SCALE GENOMIC DNA]</scope>
    <source>
        <strain evidence="1 2">PTSU</strain>
    </source>
</reference>
<sequence>MNKNFCRSVKWYLINLKKNYKVRNITLSSKKFKVKWKSIKILHILKFITVLV</sequence>
<organism evidence="1 2">
    <name type="scientific">Candidatus Riesia pediculischaeffi PTSU</name>
    <dbReference type="NCBI Taxonomy" id="1401651"/>
    <lineage>
        <taxon>Bacteria</taxon>
        <taxon>Pseudomonadati</taxon>
        <taxon>Pseudomonadota</taxon>
        <taxon>Gammaproteobacteria</taxon>
        <taxon>Enterobacterales</taxon>
        <taxon>Enterobacteriaceae</taxon>
        <taxon>Candidatus Riesia</taxon>
    </lineage>
</organism>
<dbReference type="RefSeq" id="WP_197538479.1">
    <property type="nucleotide sequence ID" value="NZ_AWXV01000004.1"/>
</dbReference>
<gene>
    <name evidence="1" type="ORF">P689_122143</name>
</gene>
<dbReference type="EMBL" id="AWXV01000004">
    <property type="protein sequence ID" value="KIE63974.1"/>
    <property type="molecule type" value="Genomic_DNA"/>
</dbReference>
<evidence type="ECO:0000313" key="2">
    <source>
        <dbReference type="Proteomes" id="UP000054529"/>
    </source>
</evidence>
<evidence type="ECO:0000313" key="1">
    <source>
        <dbReference type="EMBL" id="KIE63974.1"/>
    </source>
</evidence>
<dbReference type="AlphaFoldDB" id="A0A0C1V6A9"/>
<dbReference type="HOGENOM" id="CLU_3077954_0_0_6"/>
<name>A0A0C1V6A9_9ENTR</name>